<organism evidence="2 3">
    <name type="scientific">Caulobacter hibisci</name>
    <dbReference type="NCBI Taxonomy" id="2035993"/>
    <lineage>
        <taxon>Bacteria</taxon>
        <taxon>Pseudomonadati</taxon>
        <taxon>Pseudomonadota</taxon>
        <taxon>Alphaproteobacteria</taxon>
        <taxon>Caulobacterales</taxon>
        <taxon>Caulobacteraceae</taxon>
        <taxon>Caulobacter</taxon>
    </lineage>
</organism>
<evidence type="ECO:0000259" key="1">
    <source>
        <dbReference type="PROSITE" id="PS51819"/>
    </source>
</evidence>
<dbReference type="InterPro" id="IPR029068">
    <property type="entry name" value="Glyas_Bleomycin-R_OHBP_Dase"/>
</dbReference>
<dbReference type="Proteomes" id="UP000639859">
    <property type="component" value="Unassembled WGS sequence"/>
</dbReference>
<dbReference type="Gene3D" id="3.10.180.10">
    <property type="entry name" value="2,3-Dihydroxybiphenyl 1,2-Dioxygenase, domain 1"/>
    <property type="match status" value="1"/>
</dbReference>
<keyword evidence="3" id="KW-1185">Reference proteome</keyword>
<evidence type="ECO:0000313" key="3">
    <source>
        <dbReference type="Proteomes" id="UP000639859"/>
    </source>
</evidence>
<gene>
    <name evidence="2" type="ORF">I4Q42_10410</name>
</gene>
<comment type="caution">
    <text evidence="2">The sequence shown here is derived from an EMBL/GenBank/DDBJ whole genome shotgun (WGS) entry which is preliminary data.</text>
</comment>
<name>A0ABS0SWS8_9CAUL</name>
<dbReference type="RefSeq" id="WP_198576008.1">
    <property type="nucleotide sequence ID" value="NZ_JADWOX010000006.1"/>
</dbReference>
<feature type="domain" description="VOC" evidence="1">
    <location>
        <begin position="2"/>
        <end position="110"/>
    </location>
</feature>
<protein>
    <submittedName>
        <fullName evidence="2">Bleomycin resistance protein</fullName>
    </submittedName>
</protein>
<dbReference type="EMBL" id="JADWOX010000006">
    <property type="protein sequence ID" value="MBI1684080.1"/>
    <property type="molecule type" value="Genomic_DNA"/>
</dbReference>
<dbReference type="PROSITE" id="PS51819">
    <property type="entry name" value="VOC"/>
    <property type="match status" value="1"/>
</dbReference>
<proteinExistence type="predicted"/>
<sequence length="110" mass="11763">MAVQNIIPVLATTDLAKAVDLWTALLGAKPTFVDGDRWAQFDVAGKRLALAGSDRMSDVDGVMIKVDDLDAAVARLLAMGFEVDPIERGAHERRCLVLVQGASVVLYGPL</sequence>
<dbReference type="InterPro" id="IPR004360">
    <property type="entry name" value="Glyas_Fos-R_dOase_dom"/>
</dbReference>
<reference evidence="2 3" key="1">
    <citation type="submission" date="2020-11" db="EMBL/GenBank/DDBJ databases">
        <title>genome sequence of strain KACC 18849.</title>
        <authorList>
            <person name="Gao J."/>
            <person name="Zhang X."/>
        </authorList>
    </citation>
    <scope>NUCLEOTIDE SEQUENCE [LARGE SCALE GENOMIC DNA]</scope>
    <source>
        <strain evidence="2 3">KACC 18849</strain>
    </source>
</reference>
<dbReference type="SUPFAM" id="SSF54593">
    <property type="entry name" value="Glyoxalase/Bleomycin resistance protein/Dihydroxybiphenyl dioxygenase"/>
    <property type="match status" value="1"/>
</dbReference>
<dbReference type="InterPro" id="IPR037523">
    <property type="entry name" value="VOC_core"/>
</dbReference>
<evidence type="ECO:0000313" key="2">
    <source>
        <dbReference type="EMBL" id="MBI1684080.1"/>
    </source>
</evidence>
<accession>A0ABS0SWS8</accession>
<dbReference type="Pfam" id="PF00903">
    <property type="entry name" value="Glyoxalase"/>
    <property type="match status" value="1"/>
</dbReference>